<accession>A0A0C9ZVU8</accession>
<dbReference type="AlphaFoldDB" id="A0A0C9ZVU8"/>
<dbReference type="EMBL" id="KN833687">
    <property type="protein sequence ID" value="KIK30159.1"/>
    <property type="molecule type" value="Genomic_DNA"/>
</dbReference>
<protein>
    <submittedName>
        <fullName evidence="1">Uncharacterized protein</fullName>
    </submittedName>
</protein>
<name>A0A0C9ZVU8_9AGAM</name>
<evidence type="ECO:0000313" key="1">
    <source>
        <dbReference type="EMBL" id="KIK30159.1"/>
    </source>
</evidence>
<proteinExistence type="predicted"/>
<sequence length="67" mass="7436">MPASGTSSQSIWLQASLLEFIDTTNVIPGLISTVGEEMESSMPRGWYYSRVPSTLDHCRVVHALEPR</sequence>
<reference evidence="1 2" key="1">
    <citation type="submission" date="2014-04" db="EMBL/GenBank/DDBJ databases">
        <authorList>
            <consortium name="DOE Joint Genome Institute"/>
            <person name="Kuo A."/>
            <person name="Kohler A."/>
            <person name="Costa M.D."/>
            <person name="Nagy L.G."/>
            <person name="Floudas D."/>
            <person name="Copeland A."/>
            <person name="Barry K.W."/>
            <person name="Cichocki N."/>
            <person name="Veneault-Fourrey C."/>
            <person name="LaButti K."/>
            <person name="Lindquist E.A."/>
            <person name="Lipzen A."/>
            <person name="Lundell T."/>
            <person name="Morin E."/>
            <person name="Murat C."/>
            <person name="Sun H."/>
            <person name="Tunlid A."/>
            <person name="Henrissat B."/>
            <person name="Grigoriev I.V."/>
            <person name="Hibbett D.S."/>
            <person name="Martin F."/>
            <person name="Nordberg H.P."/>
            <person name="Cantor M.N."/>
            <person name="Hua S.X."/>
        </authorList>
    </citation>
    <scope>NUCLEOTIDE SEQUENCE [LARGE SCALE GENOMIC DNA]</scope>
    <source>
        <strain evidence="1 2">441</strain>
    </source>
</reference>
<dbReference type="Proteomes" id="UP000054018">
    <property type="component" value="Unassembled WGS sequence"/>
</dbReference>
<keyword evidence="2" id="KW-1185">Reference proteome</keyword>
<dbReference type="HOGENOM" id="CLU_2813367_0_0_1"/>
<evidence type="ECO:0000313" key="2">
    <source>
        <dbReference type="Proteomes" id="UP000054018"/>
    </source>
</evidence>
<reference evidence="2" key="2">
    <citation type="submission" date="2015-01" db="EMBL/GenBank/DDBJ databases">
        <title>Evolutionary Origins and Diversification of the Mycorrhizal Mutualists.</title>
        <authorList>
            <consortium name="DOE Joint Genome Institute"/>
            <consortium name="Mycorrhizal Genomics Consortium"/>
            <person name="Kohler A."/>
            <person name="Kuo A."/>
            <person name="Nagy L.G."/>
            <person name="Floudas D."/>
            <person name="Copeland A."/>
            <person name="Barry K.W."/>
            <person name="Cichocki N."/>
            <person name="Veneault-Fourrey C."/>
            <person name="LaButti K."/>
            <person name="Lindquist E.A."/>
            <person name="Lipzen A."/>
            <person name="Lundell T."/>
            <person name="Morin E."/>
            <person name="Murat C."/>
            <person name="Riley R."/>
            <person name="Ohm R."/>
            <person name="Sun H."/>
            <person name="Tunlid A."/>
            <person name="Henrissat B."/>
            <person name="Grigoriev I.V."/>
            <person name="Hibbett D.S."/>
            <person name="Martin F."/>
        </authorList>
    </citation>
    <scope>NUCLEOTIDE SEQUENCE [LARGE SCALE GENOMIC DNA]</scope>
    <source>
        <strain evidence="2">441</strain>
    </source>
</reference>
<organism evidence="1 2">
    <name type="scientific">Pisolithus microcarpus 441</name>
    <dbReference type="NCBI Taxonomy" id="765257"/>
    <lineage>
        <taxon>Eukaryota</taxon>
        <taxon>Fungi</taxon>
        <taxon>Dikarya</taxon>
        <taxon>Basidiomycota</taxon>
        <taxon>Agaricomycotina</taxon>
        <taxon>Agaricomycetes</taxon>
        <taxon>Agaricomycetidae</taxon>
        <taxon>Boletales</taxon>
        <taxon>Sclerodermatineae</taxon>
        <taxon>Pisolithaceae</taxon>
        <taxon>Pisolithus</taxon>
    </lineage>
</organism>
<gene>
    <name evidence="1" type="ORF">PISMIDRAFT_671287</name>
</gene>